<protein>
    <recommendedName>
        <fullName evidence="4">Septum formation initiator</fullName>
    </recommendedName>
</protein>
<comment type="caution">
    <text evidence="2">The sequence shown here is derived from an EMBL/GenBank/DDBJ whole genome shotgun (WGS) entry which is preliminary data.</text>
</comment>
<evidence type="ECO:0008006" key="4">
    <source>
        <dbReference type="Google" id="ProtNLM"/>
    </source>
</evidence>
<reference evidence="3" key="1">
    <citation type="submission" date="2017-09" db="EMBL/GenBank/DDBJ databases">
        <title>Depth-based differentiation of microbial function through sediment-hosted aquifers and enrichment of novel symbionts in the deep terrestrial subsurface.</title>
        <authorList>
            <person name="Probst A.J."/>
            <person name="Ladd B."/>
            <person name="Jarett J.K."/>
            <person name="Geller-Mcgrath D.E."/>
            <person name="Sieber C.M.K."/>
            <person name="Emerson J.B."/>
            <person name="Anantharaman K."/>
            <person name="Thomas B.C."/>
            <person name="Malmstrom R."/>
            <person name="Stieglmeier M."/>
            <person name="Klingl A."/>
            <person name="Woyke T."/>
            <person name="Ryan C.M."/>
            <person name="Banfield J.F."/>
        </authorList>
    </citation>
    <scope>NUCLEOTIDE SEQUENCE [LARGE SCALE GENOMIC DNA]</scope>
</reference>
<evidence type="ECO:0000313" key="3">
    <source>
        <dbReference type="Proteomes" id="UP000229675"/>
    </source>
</evidence>
<dbReference type="EMBL" id="PEZD01000032">
    <property type="protein sequence ID" value="PIS17289.1"/>
    <property type="molecule type" value="Genomic_DNA"/>
</dbReference>
<accession>A0A2H0WZC6</accession>
<feature type="coiled-coil region" evidence="1">
    <location>
        <begin position="5"/>
        <end position="39"/>
    </location>
</feature>
<dbReference type="InterPro" id="IPR007060">
    <property type="entry name" value="FtsL/DivIC"/>
</dbReference>
<keyword evidence="1" id="KW-0175">Coiled coil</keyword>
<gene>
    <name evidence="2" type="ORF">COT59_01400</name>
</gene>
<dbReference type="AlphaFoldDB" id="A0A2H0WZC6"/>
<proteinExistence type="predicted"/>
<sequence length="86" mass="10367">MNQKRTELNARLENLQEELRVLEEQRESLQAQISQSSEEDYLEQEARERFNLKKPGEEVVTILPSGEEEVKQEESFWQKIWNKIKF</sequence>
<organism evidence="2 3">
    <name type="scientific">Candidatus Nealsonbacteria bacterium CG09_land_8_20_14_0_10_42_14</name>
    <dbReference type="NCBI Taxonomy" id="1974707"/>
    <lineage>
        <taxon>Bacteria</taxon>
        <taxon>Candidatus Nealsoniibacteriota</taxon>
    </lineage>
</organism>
<evidence type="ECO:0000256" key="1">
    <source>
        <dbReference type="SAM" id="Coils"/>
    </source>
</evidence>
<dbReference type="Proteomes" id="UP000229675">
    <property type="component" value="Unassembled WGS sequence"/>
</dbReference>
<dbReference type="Pfam" id="PF04977">
    <property type="entry name" value="DivIC"/>
    <property type="match status" value="1"/>
</dbReference>
<evidence type="ECO:0000313" key="2">
    <source>
        <dbReference type="EMBL" id="PIS17289.1"/>
    </source>
</evidence>
<name>A0A2H0WZC6_9BACT</name>